<evidence type="ECO:0000313" key="1">
    <source>
        <dbReference type="EMBL" id="KAL3761696.1"/>
    </source>
</evidence>
<gene>
    <name evidence="1" type="ORF">ACHAW5_004260</name>
</gene>
<proteinExistence type="predicted"/>
<name>A0ABD3MFX2_9STRA</name>
<accession>A0ABD3MFX2</accession>
<evidence type="ECO:0000313" key="2">
    <source>
        <dbReference type="Proteomes" id="UP001530315"/>
    </source>
</evidence>
<reference evidence="1 2" key="1">
    <citation type="submission" date="2024-10" db="EMBL/GenBank/DDBJ databases">
        <title>Updated reference genomes for cyclostephanoid diatoms.</title>
        <authorList>
            <person name="Roberts W.R."/>
            <person name="Alverson A.J."/>
        </authorList>
    </citation>
    <scope>NUCLEOTIDE SEQUENCE [LARGE SCALE GENOMIC DNA]</scope>
    <source>
        <strain evidence="1 2">AJA276-08</strain>
    </source>
</reference>
<protein>
    <submittedName>
        <fullName evidence="1">Uncharacterized protein</fullName>
    </submittedName>
</protein>
<dbReference type="AlphaFoldDB" id="A0ABD3MFX2"/>
<sequence>MRGITQSDPSSPHLICSSTFFAHLLASFREVTSSDQFWREMCYQRWKGKWGFHLRWEKALAVYSNIVGQQQRQNIKECTNFWKSRYFSEERDATRNFIHANELESLVFDFRFWIGQPTVVDDGRIVVKSGLWESASREFRFSRPSHNGGDRPEEEHISVSAYSARGHIVGHPCAETGIECKYVL</sequence>
<dbReference type="EMBL" id="JALLAZ020001846">
    <property type="protein sequence ID" value="KAL3761696.1"/>
    <property type="molecule type" value="Genomic_DNA"/>
</dbReference>
<comment type="caution">
    <text evidence="1">The sequence shown here is derived from an EMBL/GenBank/DDBJ whole genome shotgun (WGS) entry which is preliminary data.</text>
</comment>
<organism evidence="1 2">
    <name type="scientific">Stephanodiscus triporus</name>
    <dbReference type="NCBI Taxonomy" id="2934178"/>
    <lineage>
        <taxon>Eukaryota</taxon>
        <taxon>Sar</taxon>
        <taxon>Stramenopiles</taxon>
        <taxon>Ochrophyta</taxon>
        <taxon>Bacillariophyta</taxon>
        <taxon>Coscinodiscophyceae</taxon>
        <taxon>Thalassiosirophycidae</taxon>
        <taxon>Stephanodiscales</taxon>
        <taxon>Stephanodiscaceae</taxon>
        <taxon>Stephanodiscus</taxon>
    </lineage>
</organism>
<keyword evidence="2" id="KW-1185">Reference proteome</keyword>
<dbReference type="Proteomes" id="UP001530315">
    <property type="component" value="Unassembled WGS sequence"/>
</dbReference>